<proteinExistence type="predicted"/>
<dbReference type="Proteomes" id="UP001396334">
    <property type="component" value="Unassembled WGS sequence"/>
</dbReference>
<dbReference type="Gene3D" id="3.30.420.10">
    <property type="entry name" value="Ribonuclease H-like superfamily/Ribonuclease H"/>
    <property type="match status" value="1"/>
</dbReference>
<dbReference type="SUPFAM" id="SSF53098">
    <property type="entry name" value="Ribonuclease H-like"/>
    <property type="match status" value="1"/>
</dbReference>
<dbReference type="PANTHER" id="PTHR47723:SF19">
    <property type="entry name" value="POLYNUCLEOTIDYL TRANSFERASE, RIBONUCLEASE H-LIKE SUPERFAMILY PROTEIN"/>
    <property type="match status" value="1"/>
</dbReference>
<protein>
    <recommendedName>
        <fullName evidence="1">RNase H type-1 domain-containing protein</fullName>
    </recommendedName>
</protein>
<dbReference type="InterPro" id="IPR012337">
    <property type="entry name" value="RNaseH-like_sf"/>
</dbReference>
<dbReference type="InterPro" id="IPR002156">
    <property type="entry name" value="RNaseH_domain"/>
</dbReference>
<gene>
    <name evidence="2" type="ORF">V6N11_009833</name>
</gene>
<feature type="domain" description="RNase H type-1" evidence="1">
    <location>
        <begin position="52"/>
        <end position="170"/>
    </location>
</feature>
<name>A0ABR1ZGT6_9ROSI</name>
<evidence type="ECO:0000313" key="2">
    <source>
        <dbReference type="EMBL" id="KAK8479689.1"/>
    </source>
</evidence>
<dbReference type="InterPro" id="IPR053151">
    <property type="entry name" value="RNase_H-like"/>
</dbReference>
<sequence>MGSECMHREELLVRGNRLLEECSRTFSGSRHTARRGQLMAWQRPASGWIKVNVDAAVNAVDQRAFVGGVFRDNDGAWLFGFSRSIGRCSVVLAELWAILEALRRAWAKGYRYVVLESDCADAVRMILGVSEVFMGHALVAAIQSFLCKDWQLSISQIPRACNVCADRVAALGRGQVEEVVDYDVPPAALLDLVMEEAMVSD</sequence>
<reference evidence="2 3" key="1">
    <citation type="journal article" date="2024" name="G3 (Bethesda)">
        <title>Genome assembly of Hibiscus sabdariffa L. provides insights into metabolisms of medicinal natural products.</title>
        <authorList>
            <person name="Kim T."/>
        </authorList>
    </citation>
    <scope>NUCLEOTIDE SEQUENCE [LARGE SCALE GENOMIC DNA]</scope>
    <source>
        <strain evidence="2">TK-2024</strain>
        <tissue evidence="2">Old leaves</tissue>
    </source>
</reference>
<accession>A0ABR1ZGT6</accession>
<dbReference type="InterPro" id="IPR044730">
    <property type="entry name" value="RNase_H-like_dom_plant"/>
</dbReference>
<dbReference type="Pfam" id="PF13456">
    <property type="entry name" value="RVT_3"/>
    <property type="match status" value="1"/>
</dbReference>
<dbReference type="InterPro" id="IPR036397">
    <property type="entry name" value="RNaseH_sf"/>
</dbReference>
<keyword evidence="3" id="KW-1185">Reference proteome</keyword>
<organism evidence="2 3">
    <name type="scientific">Hibiscus sabdariffa</name>
    <name type="common">roselle</name>
    <dbReference type="NCBI Taxonomy" id="183260"/>
    <lineage>
        <taxon>Eukaryota</taxon>
        <taxon>Viridiplantae</taxon>
        <taxon>Streptophyta</taxon>
        <taxon>Embryophyta</taxon>
        <taxon>Tracheophyta</taxon>
        <taxon>Spermatophyta</taxon>
        <taxon>Magnoliopsida</taxon>
        <taxon>eudicotyledons</taxon>
        <taxon>Gunneridae</taxon>
        <taxon>Pentapetalae</taxon>
        <taxon>rosids</taxon>
        <taxon>malvids</taxon>
        <taxon>Malvales</taxon>
        <taxon>Malvaceae</taxon>
        <taxon>Malvoideae</taxon>
        <taxon>Hibiscus</taxon>
    </lineage>
</organism>
<dbReference type="CDD" id="cd06222">
    <property type="entry name" value="RNase_H_like"/>
    <property type="match status" value="1"/>
</dbReference>
<dbReference type="EMBL" id="JBBPBN010001142">
    <property type="protein sequence ID" value="KAK8479689.1"/>
    <property type="molecule type" value="Genomic_DNA"/>
</dbReference>
<dbReference type="PANTHER" id="PTHR47723">
    <property type="entry name" value="OS05G0353850 PROTEIN"/>
    <property type="match status" value="1"/>
</dbReference>
<comment type="caution">
    <text evidence="2">The sequence shown here is derived from an EMBL/GenBank/DDBJ whole genome shotgun (WGS) entry which is preliminary data.</text>
</comment>
<evidence type="ECO:0000313" key="3">
    <source>
        <dbReference type="Proteomes" id="UP001396334"/>
    </source>
</evidence>
<evidence type="ECO:0000259" key="1">
    <source>
        <dbReference type="Pfam" id="PF13456"/>
    </source>
</evidence>